<keyword evidence="1" id="KW-0723">Serine/threonine-protein kinase</keyword>
<feature type="binding site" evidence="7">
    <location>
        <position position="100"/>
    </location>
    <ligand>
        <name>ATP</name>
        <dbReference type="ChEBI" id="CHEBI:30616"/>
    </ligand>
</feature>
<dbReference type="GO" id="GO:0004674">
    <property type="term" value="F:protein serine/threonine kinase activity"/>
    <property type="evidence" value="ECO:0007669"/>
    <property type="project" value="UniProtKB-KW"/>
</dbReference>
<organism evidence="9 10">
    <name type="scientific">Basidiobolus meristosporus CBS 931.73</name>
    <dbReference type="NCBI Taxonomy" id="1314790"/>
    <lineage>
        <taxon>Eukaryota</taxon>
        <taxon>Fungi</taxon>
        <taxon>Fungi incertae sedis</taxon>
        <taxon>Zoopagomycota</taxon>
        <taxon>Entomophthoromycotina</taxon>
        <taxon>Basidiobolomycetes</taxon>
        <taxon>Basidiobolales</taxon>
        <taxon>Basidiobolaceae</taxon>
        <taxon>Basidiobolus</taxon>
    </lineage>
</organism>
<reference evidence="9 10" key="1">
    <citation type="submission" date="2016-07" db="EMBL/GenBank/DDBJ databases">
        <title>Pervasive Adenine N6-methylation of Active Genes in Fungi.</title>
        <authorList>
            <consortium name="DOE Joint Genome Institute"/>
            <person name="Mondo S.J."/>
            <person name="Dannebaum R.O."/>
            <person name="Kuo R.C."/>
            <person name="Labutti K."/>
            <person name="Haridas S."/>
            <person name="Kuo A."/>
            <person name="Salamov A."/>
            <person name="Ahrendt S.R."/>
            <person name="Lipzen A."/>
            <person name="Sullivan W."/>
            <person name="Andreopoulos W.B."/>
            <person name="Clum A."/>
            <person name="Lindquist E."/>
            <person name="Daum C."/>
            <person name="Ramamoorthy G.K."/>
            <person name="Gryganskyi A."/>
            <person name="Culley D."/>
            <person name="Magnuson J.K."/>
            <person name="James T.Y."/>
            <person name="O'Malley M.A."/>
            <person name="Stajich J.E."/>
            <person name="Spatafora J.W."/>
            <person name="Visel A."/>
            <person name="Grigoriev I.V."/>
        </authorList>
    </citation>
    <scope>NUCLEOTIDE SEQUENCE [LARGE SCALE GENOMIC DNA]</scope>
    <source>
        <strain evidence="9 10">CBS 931.73</strain>
    </source>
</reference>
<dbReference type="FunFam" id="3.30.200.20:FF:000040">
    <property type="entry name" value="Dual specificity mitogen-activated protein kinase kinase"/>
    <property type="match status" value="1"/>
</dbReference>
<evidence type="ECO:0000259" key="8">
    <source>
        <dbReference type="PROSITE" id="PS50011"/>
    </source>
</evidence>
<dbReference type="InterPro" id="IPR017441">
    <property type="entry name" value="Protein_kinase_ATP_BS"/>
</dbReference>
<dbReference type="Proteomes" id="UP000193498">
    <property type="component" value="Unassembled WGS sequence"/>
</dbReference>
<feature type="domain" description="Protein kinase" evidence="8">
    <location>
        <begin position="71"/>
        <end position="315"/>
    </location>
</feature>
<dbReference type="Pfam" id="PF00069">
    <property type="entry name" value="Pkinase"/>
    <property type="match status" value="1"/>
</dbReference>
<dbReference type="InParanoid" id="A0A1Y1WY30"/>
<evidence type="ECO:0000256" key="3">
    <source>
        <dbReference type="ARBA" id="ARBA00022741"/>
    </source>
</evidence>
<evidence type="ECO:0000256" key="2">
    <source>
        <dbReference type="ARBA" id="ARBA00022679"/>
    </source>
</evidence>
<evidence type="ECO:0000256" key="1">
    <source>
        <dbReference type="ARBA" id="ARBA00022527"/>
    </source>
</evidence>
<dbReference type="SMART" id="SM00220">
    <property type="entry name" value="S_TKc"/>
    <property type="match status" value="1"/>
</dbReference>
<dbReference type="OrthoDB" id="10252354at2759"/>
<dbReference type="InterPro" id="IPR000719">
    <property type="entry name" value="Prot_kinase_dom"/>
</dbReference>
<dbReference type="PANTHER" id="PTHR47448:SF1">
    <property type="entry name" value="SERINE_THREONINE-PROTEIN KINASE STE7 HOMOLOG"/>
    <property type="match status" value="1"/>
</dbReference>
<evidence type="ECO:0000313" key="9">
    <source>
        <dbReference type="EMBL" id="ORX78228.1"/>
    </source>
</evidence>
<dbReference type="AlphaFoldDB" id="A0A1Y1WY30"/>
<evidence type="ECO:0000256" key="4">
    <source>
        <dbReference type="ARBA" id="ARBA00022777"/>
    </source>
</evidence>
<protein>
    <submittedName>
        <fullName evidence="9">Kinase-like protein</fullName>
    </submittedName>
</protein>
<dbReference type="SUPFAM" id="SSF56112">
    <property type="entry name" value="Protein kinase-like (PK-like)"/>
    <property type="match status" value="1"/>
</dbReference>
<accession>A0A1Y1WY30</accession>
<comment type="similarity">
    <text evidence="6">Belongs to the protein kinase superfamily. STE Ser/Thr protein kinase family. MAP kinase kinase subfamily.</text>
</comment>
<dbReference type="EMBL" id="MCFE01000837">
    <property type="protein sequence ID" value="ORX78228.1"/>
    <property type="molecule type" value="Genomic_DNA"/>
</dbReference>
<dbReference type="Gene3D" id="3.30.200.20">
    <property type="entry name" value="Phosphorylase Kinase, domain 1"/>
    <property type="match status" value="1"/>
</dbReference>
<dbReference type="InterPro" id="IPR050915">
    <property type="entry name" value="MAP_kinase_kinase"/>
</dbReference>
<keyword evidence="10" id="KW-1185">Reference proteome</keyword>
<keyword evidence="5 7" id="KW-0067">ATP-binding</keyword>
<dbReference type="GO" id="GO:0005524">
    <property type="term" value="F:ATP binding"/>
    <property type="evidence" value="ECO:0007669"/>
    <property type="project" value="UniProtKB-UniRule"/>
</dbReference>
<evidence type="ECO:0000256" key="5">
    <source>
        <dbReference type="ARBA" id="ARBA00022840"/>
    </source>
</evidence>
<name>A0A1Y1WY30_9FUNG</name>
<dbReference type="GO" id="GO:0004712">
    <property type="term" value="F:protein serine/threonine/tyrosine kinase activity"/>
    <property type="evidence" value="ECO:0007669"/>
    <property type="project" value="UniProtKB-ARBA"/>
</dbReference>
<evidence type="ECO:0000256" key="6">
    <source>
        <dbReference type="ARBA" id="ARBA00038035"/>
    </source>
</evidence>
<dbReference type="PROSITE" id="PS50011">
    <property type="entry name" value="PROTEIN_KINASE_DOM"/>
    <property type="match status" value="1"/>
</dbReference>
<dbReference type="PROSITE" id="PS00107">
    <property type="entry name" value="PROTEIN_KINASE_ATP"/>
    <property type="match status" value="1"/>
</dbReference>
<keyword evidence="3 7" id="KW-0547">Nucleotide-binding</keyword>
<proteinExistence type="inferred from homology"/>
<dbReference type="PANTHER" id="PTHR47448">
    <property type="entry name" value="DUAL SPECIFICITY MITOGEN-ACTIVATED PROTEIN KINASE KINASE DSOR1-LIKE PROTEIN"/>
    <property type="match status" value="1"/>
</dbReference>
<dbReference type="Gene3D" id="1.10.510.10">
    <property type="entry name" value="Transferase(Phosphotransferase) domain 1"/>
    <property type="match status" value="1"/>
</dbReference>
<dbReference type="FunCoup" id="A0A1Y1WY30">
    <property type="interactions" value="704"/>
</dbReference>
<dbReference type="InterPro" id="IPR011009">
    <property type="entry name" value="Kinase-like_dom_sf"/>
</dbReference>
<comment type="caution">
    <text evidence="9">The sequence shown here is derived from an EMBL/GenBank/DDBJ whole genome shotgun (WGS) entry which is preliminary data.</text>
</comment>
<keyword evidence="2" id="KW-0808">Transferase</keyword>
<keyword evidence="4 9" id="KW-0418">Kinase</keyword>
<dbReference type="GO" id="GO:0007165">
    <property type="term" value="P:signal transduction"/>
    <property type="evidence" value="ECO:0007669"/>
    <property type="project" value="UniProtKB-ARBA"/>
</dbReference>
<gene>
    <name evidence="9" type="ORF">K493DRAFT_293610</name>
</gene>
<evidence type="ECO:0000256" key="7">
    <source>
        <dbReference type="PROSITE-ProRule" id="PRU10141"/>
    </source>
</evidence>
<evidence type="ECO:0000313" key="10">
    <source>
        <dbReference type="Proteomes" id="UP000193498"/>
    </source>
</evidence>
<dbReference type="STRING" id="1314790.A0A1Y1WY30"/>
<sequence length="315" mass="35032">MTTIAVTAGFRKKRNFKNLELAQSLLVCESTTAGAQYSGNLSGVDSGQLYEQLVDLEIGLEFNLNLRQEDLKTLDELGSGNGGAVSKILHIPTKTITARKIVHIEAKTSVRKQIIRELQILHDCNSLYIVSFYGAFMDENDMKISICMEYIDKGSLDHLYRRIGPIPEPMIGSITCSVLHGLAYLYDHHRIIHRDVKLSNNLIDSARSVKLCDFGVSGILVDSIAETFVGTSWYMSRITGASYSVKSDVWSLGVSLLELSQEKFPFPQLSVFELLQCIVDEDLPTLPMAMFPTDFLDMVNLWLGFIASTSALYSG</sequence>